<proteinExistence type="inferred from homology"/>
<gene>
    <name evidence="13" type="primary">LOC120055596</name>
</gene>
<evidence type="ECO:0000256" key="5">
    <source>
        <dbReference type="ARBA" id="ARBA00023040"/>
    </source>
</evidence>
<dbReference type="InterPro" id="IPR000276">
    <property type="entry name" value="GPCR_Rhodpsn"/>
</dbReference>
<dbReference type="Pfam" id="PF00001">
    <property type="entry name" value="7tm_1"/>
    <property type="match status" value="1"/>
</dbReference>
<comment type="similarity">
    <text evidence="9">Belongs to the G-protein coupled receptor 1 family.</text>
</comment>
<dbReference type="GO" id="GO:0006955">
    <property type="term" value="P:immune response"/>
    <property type="evidence" value="ECO:0007669"/>
    <property type="project" value="TreeGrafter"/>
</dbReference>
<evidence type="ECO:0000256" key="4">
    <source>
        <dbReference type="ARBA" id="ARBA00022989"/>
    </source>
</evidence>
<evidence type="ECO:0000256" key="1">
    <source>
        <dbReference type="ARBA" id="ARBA00004651"/>
    </source>
</evidence>
<feature type="transmembrane region" description="Helical" evidence="10">
    <location>
        <begin position="335"/>
        <end position="358"/>
    </location>
</feature>
<evidence type="ECO:0000256" key="6">
    <source>
        <dbReference type="ARBA" id="ARBA00023136"/>
    </source>
</evidence>
<dbReference type="GeneID" id="120055596"/>
<dbReference type="GO" id="GO:0019722">
    <property type="term" value="P:calcium-mediated signaling"/>
    <property type="evidence" value="ECO:0007669"/>
    <property type="project" value="TreeGrafter"/>
</dbReference>
<dbReference type="KEGG" id="snh:120055596"/>
<dbReference type="PRINTS" id="PR00237">
    <property type="entry name" value="GPCRRHODOPSN"/>
</dbReference>
<dbReference type="GO" id="GO:0009897">
    <property type="term" value="C:external side of plasma membrane"/>
    <property type="evidence" value="ECO:0007669"/>
    <property type="project" value="TreeGrafter"/>
</dbReference>
<keyword evidence="4 10" id="KW-1133">Transmembrane helix</keyword>
<feature type="transmembrane region" description="Helical" evidence="10">
    <location>
        <begin position="92"/>
        <end position="113"/>
    </location>
</feature>
<evidence type="ECO:0000313" key="12">
    <source>
        <dbReference type="Proteomes" id="UP000808372"/>
    </source>
</evidence>
<feature type="transmembrane region" description="Helical" evidence="10">
    <location>
        <begin position="255"/>
        <end position="274"/>
    </location>
</feature>
<dbReference type="GO" id="GO:0060326">
    <property type="term" value="P:cell chemotaxis"/>
    <property type="evidence" value="ECO:0007669"/>
    <property type="project" value="TreeGrafter"/>
</dbReference>
<protein>
    <submittedName>
        <fullName evidence="13">Atypical chemokine receptor 2 isoform X1</fullName>
    </submittedName>
</protein>
<dbReference type="GO" id="GO:0019957">
    <property type="term" value="F:C-C chemokine binding"/>
    <property type="evidence" value="ECO:0007669"/>
    <property type="project" value="TreeGrafter"/>
</dbReference>
<dbReference type="PROSITE" id="PS00237">
    <property type="entry name" value="G_PROTEIN_RECEP_F1_1"/>
    <property type="match status" value="1"/>
</dbReference>
<dbReference type="RefSeq" id="XP_038859404.1">
    <property type="nucleotide sequence ID" value="XM_039003476.1"/>
</dbReference>
<evidence type="ECO:0000256" key="9">
    <source>
        <dbReference type="RuleBase" id="RU000688"/>
    </source>
</evidence>
<dbReference type="PRINTS" id="PR00657">
    <property type="entry name" value="CCCHEMOKINER"/>
</dbReference>
<keyword evidence="8 9" id="KW-0807">Transducer</keyword>
<dbReference type="PROSITE" id="PS50262">
    <property type="entry name" value="G_PROTEIN_RECEP_F1_2"/>
    <property type="match status" value="1"/>
</dbReference>
<dbReference type="InterPro" id="IPR050119">
    <property type="entry name" value="CCR1-9-like"/>
</dbReference>
<evidence type="ECO:0000259" key="11">
    <source>
        <dbReference type="PROSITE" id="PS50262"/>
    </source>
</evidence>
<feature type="transmembrane region" description="Helical" evidence="10">
    <location>
        <begin position="203"/>
        <end position="222"/>
    </location>
</feature>
<evidence type="ECO:0000256" key="3">
    <source>
        <dbReference type="ARBA" id="ARBA00022692"/>
    </source>
</evidence>
<dbReference type="InterPro" id="IPR017452">
    <property type="entry name" value="GPCR_Rhodpsn_7TM"/>
</dbReference>
<keyword evidence="6 10" id="KW-0472">Membrane</keyword>
<evidence type="ECO:0000256" key="10">
    <source>
        <dbReference type="SAM" id="Phobius"/>
    </source>
</evidence>
<accession>A0A8U1EIE4</accession>
<feature type="transmembrane region" description="Helical" evidence="10">
    <location>
        <begin position="125"/>
        <end position="144"/>
    </location>
</feature>
<keyword evidence="7 9" id="KW-0675">Receptor</keyword>
<keyword evidence="5 9" id="KW-0297">G-protein coupled receptor</keyword>
<dbReference type="GO" id="GO:0016493">
    <property type="term" value="F:C-C chemokine receptor activity"/>
    <property type="evidence" value="ECO:0007669"/>
    <property type="project" value="TreeGrafter"/>
</dbReference>
<evidence type="ECO:0000256" key="8">
    <source>
        <dbReference type="ARBA" id="ARBA00023224"/>
    </source>
</evidence>
<dbReference type="InterPro" id="IPR000355">
    <property type="entry name" value="Chemokine_rcpt"/>
</dbReference>
<dbReference type="SUPFAM" id="SSF81321">
    <property type="entry name" value="Family A G protein-coupled receptor-like"/>
    <property type="match status" value="1"/>
</dbReference>
<feature type="domain" description="G-protein coupled receptors family 1 profile" evidence="11">
    <location>
        <begin position="104"/>
        <end position="355"/>
    </location>
</feature>
<comment type="subcellular location">
    <subcellularLocation>
        <location evidence="1">Cell membrane</location>
        <topology evidence="1">Multi-pass membrane protein</topology>
    </subcellularLocation>
</comment>
<evidence type="ECO:0000256" key="2">
    <source>
        <dbReference type="ARBA" id="ARBA00022475"/>
    </source>
</evidence>
<feature type="transmembrane region" description="Helical" evidence="10">
    <location>
        <begin position="294"/>
        <end position="315"/>
    </location>
</feature>
<keyword evidence="12" id="KW-1185">Reference proteome</keyword>
<organism evidence="12 13">
    <name type="scientific">Salvelinus namaycush</name>
    <name type="common">Lake trout</name>
    <name type="synonym">Salmo namaycush</name>
    <dbReference type="NCBI Taxonomy" id="8040"/>
    <lineage>
        <taxon>Eukaryota</taxon>
        <taxon>Metazoa</taxon>
        <taxon>Chordata</taxon>
        <taxon>Craniata</taxon>
        <taxon>Vertebrata</taxon>
        <taxon>Euteleostomi</taxon>
        <taxon>Actinopterygii</taxon>
        <taxon>Neopterygii</taxon>
        <taxon>Teleostei</taxon>
        <taxon>Protacanthopterygii</taxon>
        <taxon>Salmoniformes</taxon>
        <taxon>Salmonidae</taxon>
        <taxon>Salmoninae</taxon>
        <taxon>Salvelinus</taxon>
    </lineage>
</organism>
<dbReference type="GO" id="GO:0007204">
    <property type="term" value="P:positive regulation of cytosolic calcium ion concentration"/>
    <property type="evidence" value="ECO:0007669"/>
    <property type="project" value="TreeGrafter"/>
</dbReference>
<reference evidence="13" key="1">
    <citation type="submission" date="2025-08" db="UniProtKB">
        <authorList>
            <consortium name="RefSeq"/>
        </authorList>
    </citation>
    <scope>IDENTIFICATION</scope>
    <source>
        <tissue evidence="13">White muscle</tissue>
    </source>
</reference>
<dbReference type="Gene3D" id="1.20.1070.10">
    <property type="entry name" value="Rhodopsin 7-helix transmembrane proteins"/>
    <property type="match status" value="1"/>
</dbReference>
<evidence type="ECO:0000313" key="13">
    <source>
        <dbReference type="RefSeq" id="XP_038859404.1"/>
    </source>
</evidence>
<dbReference type="OrthoDB" id="8576531at2759"/>
<name>A0A8U1EIE4_SALNM</name>
<dbReference type="PANTHER" id="PTHR10489:SF942">
    <property type="entry name" value="ATYPICAL CHEMOKINE RECEPTOR 2"/>
    <property type="match status" value="1"/>
</dbReference>
<feature type="transmembrane region" description="Helical" evidence="10">
    <location>
        <begin position="164"/>
        <end position="182"/>
    </location>
</feature>
<dbReference type="AlphaFoldDB" id="A0A8U1EIE4"/>
<dbReference type="PANTHER" id="PTHR10489">
    <property type="entry name" value="CELL ADHESION MOLECULE"/>
    <property type="match status" value="1"/>
</dbReference>
<dbReference type="CDD" id="cd14984">
    <property type="entry name" value="7tmA_Chemokine_R"/>
    <property type="match status" value="1"/>
</dbReference>
<evidence type="ECO:0000256" key="7">
    <source>
        <dbReference type="ARBA" id="ARBA00023170"/>
    </source>
</evidence>
<sequence length="422" mass="48814">MPSYFRRTAYFVIPIVLITQRHFCIAGTEPLLLAFRISETLLFPEIYNRIMDLNISELSDDYNYSHYYDYGDEPLDGFGLCEKAHVKVFGRIFLPVSYIIICTLSIIVNILFISTLIKSKHHRKTFPMSMAISDMLFALTLPFWAVYAHNEWIFGNDSCKTVTAIYITTLYSSILFITCISVDRYLSVVWTLSNWNHCTPMENTLVCFVVWSLSILAAAPHWTFVQEQEFHGQKICMYPFGEENHLPLWKILMKFQLNVFGFLTPFLIMLFCYLRVCCAVAKVKVGPRRKSLKLVMIVVVVFFVLWFPYNIVSFLHSLQHLHVISNCATSLHLDFAIQVTEVIAYSHGFVNPIVYAFVNKRVWKGFAKMCGGKCRRRTSDEYVLECSDSTKSMSVQSGVIELQAVQSYLENNTHQPINTERR</sequence>
<keyword evidence="2" id="KW-1003">Cell membrane</keyword>
<dbReference type="Proteomes" id="UP000808372">
    <property type="component" value="Chromosome 11"/>
</dbReference>
<keyword evidence="3 9" id="KW-0812">Transmembrane</keyword>